<feature type="region of interest" description="Disordered" evidence="5">
    <location>
        <begin position="449"/>
        <end position="483"/>
    </location>
</feature>
<keyword evidence="2 8" id="KW-0645">Protease</keyword>
<feature type="compositionally biased region" description="Acidic residues" evidence="5">
    <location>
        <begin position="168"/>
        <end position="180"/>
    </location>
</feature>
<feature type="signal peptide" evidence="6">
    <location>
        <begin position="1"/>
        <end position="18"/>
    </location>
</feature>
<dbReference type="GO" id="GO:0006508">
    <property type="term" value="P:proteolysis"/>
    <property type="evidence" value="ECO:0007669"/>
    <property type="project" value="UniProtKB-KW"/>
</dbReference>
<feature type="chain" id="PRO_5008380579" evidence="6">
    <location>
        <begin position="19"/>
        <end position="1085"/>
    </location>
</feature>
<dbReference type="Gene3D" id="2.40.10.10">
    <property type="entry name" value="Trypsin-like serine proteases"/>
    <property type="match status" value="2"/>
</dbReference>
<feature type="compositionally biased region" description="Basic and acidic residues" evidence="5">
    <location>
        <begin position="301"/>
        <end position="311"/>
    </location>
</feature>
<evidence type="ECO:0000313" key="9">
    <source>
        <dbReference type="Proteomes" id="UP000078560"/>
    </source>
</evidence>
<keyword evidence="6" id="KW-0732">Signal</keyword>
<dbReference type="SUPFAM" id="SSF50494">
    <property type="entry name" value="Trypsin-like serine proteases"/>
    <property type="match status" value="1"/>
</dbReference>
<feature type="compositionally biased region" description="Gly residues" evidence="5">
    <location>
        <begin position="80"/>
        <end position="167"/>
    </location>
</feature>
<dbReference type="Pfam" id="PF13365">
    <property type="entry name" value="Trypsin_2"/>
    <property type="match status" value="1"/>
</dbReference>
<protein>
    <submittedName>
        <fullName evidence="8">Serine protease DegP, putative</fullName>
    </submittedName>
</protein>
<dbReference type="Pfam" id="PF17815">
    <property type="entry name" value="PDZ_3"/>
    <property type="match status" value="1"/>
</dbReference>
<gene>
    <name evidence="8" type="ORF">POVCU2_0001000</name>
</gene>
<dbReference type="GO" id="GO:0004252">
    <property type="term" value="F:serine-type endopeptidase activity"/>
    <property type="evidence" value="ECO:0007669"/>
    <property type="project" value="TreeGrafter"/>
</dbReference>
<organism evidence="8 9">
    <name type="scientific">Plasmodium ovale curtisi</name>
    <dbReference type="NCBI Taxonomy" id="864141"/>
    <lineage>
        <taxon>Eukaryota</taxon>
        <taxon>Sar</taxon>
        <taxon>Alveolata</taxon>
        <taxon>Apicomplexa</taxon>
        <taxon>Aconoidasida</taxon>
        <taxon>Haemosporida</taxon>
        <taxon>Plasmodiidae</taxon>
        <taxon>Plasmodium</taxon>
        <taxon>Plasmodium (Plasmodium)</taxon>
    </lineage>
</organism>
<reference evidence="9" key="1">
    <citation type="submission" date="2016-05" db="EMBL/GenBank/DDBJ databases">
        <authorList>
            <person name="Naeem Raeece"/>
        </authorList>
    </citation>
    <scope>NUCLEOTIDE SEQUENCE [LARGE SCALE GENOMIC DNA]</scope>
</reference>
<evidence type="ECO:0000256" key="3">
    <source>
        <dbReference type="ARBA" id="ARBA00022801"/>
    </source>
</evidence>
<dbReference type="Proteomes" id="UP000078560">
    <property type="component" value="Unassembled WGS sequence"/>
</dbReference>
<feature type="region of interest" description="Disordered" evidence="5">
    <location>
        <begin position="212"/>
        <end position="248"/>
    </location>
</feature>
<evidence type="ECO:0000259" key="7">
    <source>
        <dbReference type="Pfam" id="PF17815"/>
    </source>
</evidence>
<keyword evidence="4" id="KW-0720">Serine protease</keyword>
<evidence type="ECO:0000313" key="8">
    <source>
        <dbReference type="EMBL" id="SBS79911.1"/>
    </source>
</evidence>
<feature type="region of interest" description="Disordered" evidence="5">
    <location>
        <begin position="288"/>
        <end position="362"/>
    </location>
</feature>
<proteinExistence type="inferred from homology"/>
<dbReference type="Gene3D" id="3.20.190.20">
    <property type="match status" value="1"/>
</dbReference>
<accession>A0A1A8VKZ8</accession>
<keyword evidence="3" id="KW-0378">Hydrolase</keyword>
<dbReference type="PANTHER" id="PTHR45980">
    <property type="match status" value="1"/>
</dbReference>
<dbReference type="FunFam" id="2.40.10.10:FF:000012">
    <property type="entry name" value="protease Do-like 9"/>
    <property type="match status" value="1"/>
</dbReference>
<evidence type="ECO:0000256" key="6">
    <source>
        <dbReference type="SAM" id="SignalP"/>
    </source>
</evidence>
<sequence length="1085" mass="119840">MLALWLCLSLTHNHCGDSTWYGLNRKGEIAKYKRYPQPVALCRQLQSDEEMLTTIGGELGEENFLKRGYIGYIGEGGVSGEGGEGGVSGEGGEGGEGGVGGEGGEGEVSGEGGEGGVSGEGGEGGEGGVCGEGGVGGVSGEGGVGGVGGEDGEGGVSGEGGVGGVGGEDGEGGEGEEDWDDGWHGWEEGEGEKDVASREGLDLGKERNLFHKEKNGEMFANGKTHSKERREFGDNEEGEEQIEDNKSLGTVFSDNSLFKESKLRGLKKKRVSFDKYFQSPFASTLFGENQHIGGGAQPWHGHLDPRNEHTHKGGSNKESSNKESGNKESSNKESRNKPRNERKGNILWSKMSRKRRRPDAGRKIEPVEGHRMSDSLFKREKFPPLDFSYSDVDNIQTSNKEKEPKLGELKLRIKRDGEKNIRNTLTPTMVKIIKRFLFRRGRLLKGEKTEGVQEKGASLQMGHAGVPPRPAISKESGRSEIKDSTNQSIINRKLLDNLSRISVYSDAHYKGKEENGGTHDEEFLKTIFKGVVKLYVDITEPSLEVIWQNCPPKHVTGSGFVIEGNLILTNAHNIAYSTLYGCTPPTYYFHLPPPHFYISDSKKYESKVLHVAHEADIAILSVMDEEFYKSVHALELGPLPSLREDVLTVGYPSGGDKLSVTKGIISRIEVQYYKHSNYKFLLTQIDAPMNPGNSGGPALVRGKVVGICFQSYKMANNTSYIIPTTVIRHFLLDIHKHNRYEGYVFLGIKYVPLENGNIREMLGLRSLERKKIIKENAGVLVTEVDVNQMGYPKSLPGKILPYNFCNYIAEAGERRGNTEDGNMGGEVKENLKDTSKVATSYAKGGEECYGVRVNDVLLSIEGRYVNSDGTTVLREDESVEFQYLFNEKFVGDLCLVKVVREGSIKIVVVRLSKVAYLIPQHNWDKKNNFFVYGGVVFTTLTKSLYTDVEIENPEIYRLLQYNPFKRKEHDEIVILKNILPSKLTIGYNYTDCIVLKVNNITVRNMKHLVGLLQGEGETNAFDGEENSYVKYLDTDTFPPSERLIYFILLTPGGHTVPLVLNKDDVQKSGTEIANTYGIPPNGFMY</sequence>
<feature type="domain" description="Protease Do-like PDZ" evidence="7">
    <location>
        <begin position="918"/>
        <end position="1079"/>
    </location>
</feature>
<evidence type="ECO:0000256" key="4">
    <source>
        <dbReference type="ARBA" id="ARBA00022825"/>
    </source>
</evidence>
<dbReference type="EMBL" id="FLQU01000011">
    <property type="protein sequence ID" value="SBS79911.1"/>
    <property type="molecule type" value="Genomic_DNA"/>
</dbReference>
<dbReference type="InterPro" id="IPR041517">
    <property type="entry name" value="DEGP_PDZ"/>
</dbReference>
<feature type="compositionally biased region" description="Basic and acidic residues" evidence="5">
    <location>
        <begin position="319"/>
        <end position="344"/>
    </location>
</feature>
<evidence type="ECO:0000256" key="5">
    <source>
        <dbReference type="SAM" id="MobiDB-lite"/>
    </source>
</evidence>
<name>A0A1A8VKZ8_PLAOA</name>
<dbReference type="AlphaFoldDB" id="A0A1A8VKZ8"/>
<comment type="similarity">
    <text evidence="1">Belongs to the peptidase S1C family.</text>
</comment>
<evidence type="ECO:0000256" key="2">
    <source>
        <dbReference type="ARBA" id="ARBA00022670"/>
    </source>
</evidence>
<dbReference type="PANTHER" id="PTHR45980:SF9">
    <property type="entry name" value="PROTEASE DO-LIKE 10, MITOCHONDRIAL-RELATED"/>
    <property type="match status" value="1"/>
</dbReference>
<feature type="region of interest" description="Disordered" evidence="5">
    <location>
        <begin position="80"/>
        <end position="199"/>
    </location>
</feature>
<dbReference type="InterPro" id="IPR046449">
    <property type="entry name" value="DEGP_PDZ_sf"/>
</dbReference>
<dbReference type="InterPro" id="IPR009003">
    <property type="entry name" value="Peptidase_S1_PA"/>
</dbReference>
<dbReference type="InterPro" id="IPR043504">
    <property type="entry name" value="Peptidase_S1_PA_chymotrypsin"/>
</dbReference>
<evidence type="ECO:0000256" key="1">
    <source>
        <dbReference type="ARBA" id="ARBA00010541"/>
    </source>
</evidence>
<feature type="compositionally biased region" description="Basic and acidic residues" evidence="5">
    <location>
        <begin position="181"/>
        <end position="199"/>
    </location>
</feature>